<sequence length="118" mass="12973">MGRMPTKIDLALEQSQQGASDDILKSINTYAIRITMLIVGIEDRHHGPMTMEILPVSTSNSTVVGDLCDPIWIKLVTIGYRFGPVYELTTQSYGKSDALALEDLKLQAGNPVKEILPN</sequence>
<reference evidence="1" key="2">
    <citation type="submission" date="2022-01" db="EMBL/GenBank/DDBJ databases">
        <authorList>
            <person name="Yamashiro T."/>
            <person name="Shiraishi A."/>
            <person name="Satake H."/>
            <person name="Nakayama K."/>
        </authorList>
    </citation>
    <scope>NUCLEOTIDE SEQUENCE</scope>
</reference>
<protein>
    <submittedName>
        <fullName evidence="1">Uncharacterized protein</fullName>
    </submittedName>
</protein>
<comment type="caution">
    <text evidence="1">The sequence shown here is derived from an EMBL/GenBank/DDBJ whole genome shotgun (WGS) entry which is preliminary data.</text>
</comment>
<reference evidence="1" key="1">
    <citation type="journal article" date="2022" name="Int. J. Mol. Sci.">
        <title>Draft Genome of Tanacetum Coccineum: Genomic Comparison of Closely Related Tanacetum-Family Plants.</title>
        <authorList>
            <person name="Yamashiro T."/>
            <person name="Shiraishi A."/>
            <person name="Nakayama K."/>
            <person name="Satake H."/>
        </authorList>
    </citation>
    <scope>NUCLEOTIDE SEQUENCE</scope>
</reference>
<name>A0ABQ4X7B7_9ASTR</name>
<dbReference type="EMBL" id="BQNB010009241">
    <property type="protein sequence ID" value="GJS60736.1"/>
    <property type="molecule type" value="Genomic_DNA"/>
</dbReference>
<gene>
    <name evidence="1" type="ORF">Tco_0655520</name>
</gene>
<evidence type="ECO:0000313" key="1">
    <source>
        <dbReference type="EMBL" id="GJS60736.1"/>
    </source>
</evidence>
<dbReference type="Proteomes" id="UP001151760">
    <property type="component" value="Unassembled WGS sequence"/>
</dbReference>
<keyword evidence="2" id="KW-1185">Reference proteome</keyword>
<proteinExistence type="predicted"/>
<organism evidence="1 2">
    <name type="scientific">Tanacetum coccineum</name>
    <dbReference type="NCBI Taxonomy" id="301880"/>
    <lineage>
        <taxon>Eukaryota</taxon>
        <taxon>Viridiplantae</taxon>
        <taxon>Streptophyta</taxon>
        <taxon>Embryophyta</taxon>
        <taxon>Tracheophyta</taxon>
        <taxon>Spermatophyta</taxon>
        <taxon>Magnoliopsida</taxon>
        <taxon>eudicotyledons</taxon>
        <taxon>Gunneridae</taxon>
        <taxon>Pentapetalae</taxon>
        <taxon>asterids</taxon>
        <taxon>campanulids</taxon>
        <taxon>Asterales</taxon>
        <taxon>Asteraceae</taxon>
        <taxon>Asteroideae</taxon>
        <taxon>Anthemideae</taxon>
        <taxon>Anthemidinae</taxon>
        <taxon>Tanacetum</taxon>
    </lineage>
</organism>
<evidence type="ECO:0000313" key="2">
    <source>
        <dbReference type="Proteomes" id="UP001151760"/>
    </source>
</evidence>
<accession>A0ABQ4X7B7</accession>